<dbReference type="AlphaFoldDB" id="A0A4Z2G5J1"/>
<dbReference type="EMBL" id="SRLO01000722">
    <property type="protein sequence ID" value="TNN47862.1"/>
    <property type="molecule type" value="Genomic_DNA"/>
</dbReference>
<gene>
    <name evidence="1" type="ORF">EYF80_041956</name>
</gene>
<reference evidence="1 2" key="1">
    <citation type="submission" date="2019-03" db="EMBL/GenBank/DDBJ databases">
        <title>First draft genome of Liparis tanakae, snailfish: a comprehensive survey of snailfish specific genes.</title>
        <authorList>
            <person name="Kim W."/>
            <person name="Song I."/>
            <person name="Jeong J.-H."/>
            <person name="Kim D."/>
            <person name="Kim S."/>
            <person name="Ryu S."/>
            <person name="Song J.Y."/>
            <person name="Lee S.K."/>
        </authorList>
    </citation>
    <scope>NUCLEOTIDE SEQUENCE [LARGE SCALE GENOMIC DNA]</scope>
    <source>
        <tissue evidence="1">Muscle</tissue>
    </source>
</reference>
<sequence length="164" mass="17963">MRHPAARYSKGVSRQGGFRIKRFRANALWIEFLPLVGPDRVKRSWTALTWSNQRLGAEGGDAAAHVYSSDLWDRRSVPLLPRFEWAVGGAGLPPREGLRHLAGTLDQGGGLDGHRALLQAESLQGLGLRAGRGRPLLATDGQVLDLILEERRQNDGSSNVDPLL</sequence>
<protein>
    <submittedName>
        <fullName evidence="1">Uncharacterized protein</fullName>
    </submittedName>
</protein>
<evidence type="ECO:0000313" key="1">
    <source>
        <dbReference type="EMBL" id="TNN47862.1"/>
    </source>
</evidence>
<organism evidence="1 2">
    <name type="scientific">Liparis tanakae</name>
    <name type="common">Tanaka's snailfish</name>
    <dbReference type="NCBI Taxonomy" id="230148"/>
    <lineage>
        <taxon>Eukaryota</taxon>
        <taxon>Metazoa</taxon>
        <taxon>Chordata</taxon>
        <taxon>Craniata</taxon>
        <taxon>Vertebrata</taxon>
        <taxon>Euteleostomi</taxon>
        <taxon>Actinopterygii</taxon>
        <taxon>Neopterygii</taxon>
        <taxon>Teleostei</taxon>
        <taxon>Neoteleostei</taxon>
        <taxon>Acanthomorphata</taxon>
        <taxon>Eupercaria</taxon>
        <taxon>Perciformes</taxon>
        <taxon>Cottioidei</taxon>
        <taxon>Cottales</taxon>
        <taxon>Liparidae</taxon>
        <taxon>Liparis</taxon>
    </lineage>
</organism>
<comment type="caution">
    <text evidence="1">The sequence shown here is derived from an EMBL/GenBank/DDBJ whole genome shotgun (WGS) entry which is preliminary data.</text>
</comment>
<evidence type="ECO:0000313" key="2">
    <source>
        <dbReference type="Proteomes" id="UP000314294"/>
    </source>
</evidence>
<keyword evidence="2" id="KW-1185">Reference proteome</keyword>
<accession>A0A4Z2G5J1</accession>
<proteinExistence type="predicted"/>
<dbReference type="Proteomes" id="UP000314294">
    <property type="component" value="Unassembled WGS sequence"/>
</dbReference>
<name>A0A4Z2G5J1_9TELE</name>